<evidence type="ECO:0000313" key="2">
    <source>
        <dbReference type="EMBL" id="CTQ34787.1"/>
    </source>
</evidence>
<feature type="transmembrane region" description="Helical" evidence="1">
    <location>
        <begin position="12"/>
        <end position="35"/>
    </location>
</feature>
<evidence type="ECO:0000256" key="1">
    <source>
        <dbReference type="SAM" id="Phobius"/>
    </source>
</evidence>
<accession>A0A0M6XW39</accession>
<keyword evidence="1" id="KW-0472">Membrane</keyword>
<dbReference type="STRING" id="282197.SAMN04488517_1174"/>
<feature type="transmembrane region" description="Helical" evidence="1">
    <location>
        <begin position="375"/>
        <end position="396"/>
    </location>
</feature>
<reference evidence="2 3" key="1">
    <citation type="submission" date="2015-07" db="EMBL/GenBank/DDBJ databases">
        <authorList>
            <person name="Noorani M."/>
        </authorList>
    </citation>
    <scope>NUCLEOTIDE SEQUENCE [LARGE SCALE GENOMIC DNA]</scope>
    <source>
        <strain evidence="2 3">CECT 5088</strain>
    </source>
</reference>
<keyword evidence="1" id="KW-1133">Transmembrane helix</keyword>
<protein>
    <submittedName>
        <fullName evidence="2">Exopolysaccharide transport protein family protein</fullName>
    </submittedName>
</protein>
<dbReference type="OrthoDB" id="7689028at2"/>
<organism evidence="2 3">
    <name type="scientific">Jannaschia rubra</name>
    <dbReference type="NCBI Taxonomy" id="282197"/>
    <lineage>
        <taxon>Bacteria</taxon>
        <taxon>Pseudomonadati</taxon>
        <taxon>Pseudomonadota</taxon>
        <taxon>Alphaproteobacteria</taxon>
        <taxon>Rhodobacterales</taxon>
        <taxon>Roseobacteraceae</taxon>
        <taxon>Jannaschia</taxon>
    </lineage>
</organism>
<sequence length="562" mass="60833">MLDHYIELIRHFWRTILLGALVAGGLSLAMSLVLLRAMPLYEASVVMNMQPSEEELRFNRGFLGVSQFNPATIIAQTHIERLLSRQVAGRAIDILTEGSGGALAPAPRTFLREVKSALWRWYNILNFGYFEPQPERQTAISDLIGATEVEIVEGSYILQVSVSLDDADLAARAANALARAYIEETRDEFQADAARVDASLDREIAAREADLAARQAERQQTARDFGVANIDRERAIMLDTRAAARASLEDIEVELALLDTTLASLRGSIAGASDAETVRGLRQTLASTEASRAAIEERLRLGGESLARTDAALRDLDTAQDALAEIDQRIAAVAADLLELRNRRVGARVAREAELSQVRTIQSASPPVYPKSPKVLVNTIVGTILGGILVLVPVIAMDVLGDRIRTSEDLRGSLGARVLPPITRRLLRHARRYNDGGGTPSRLLRRYADAVGRRFVSDGAHRWPSGELFVTAFGSPAEIAALREVMTAVLRIAAPRAQDGAAPEVVDLPPVSRIADWSAQADRHVVIGLRPGTVDRDELGVMGDDAGAVPPGAPVSYAALLP</sequence>
<keyword evidence="1" id="KW-0812">Transmembrane</keyword>
<name>A0A0M6XW39_9RHOB</name>
<dbReference type="PANTHER" id="PTHR32309">
    <property type="entry name" value="TYROSINE-PROTEIN KINASE"/>
    <property type="match status" value="1"/>
</dbReference>
<dbReference type="RefSeq" id="WP_055684152.1">
    <property type="nucleotide sequence ID" value="NZ_CXPG01000026.1"/>
</dbReference>
<keyword evidence="3" id="KW-1185">Reference proteome</keyword>
<gene>
    <name evidence="2" type="ORF">JAN5088_03583</name>
</gene>
<proteinExistence type="predicted"/>
<dbReference type="AlphaFoldDB" id="A0A0M6XW39"/>
<dbReference type="InterPro" id="IPR050445">
    <property type="entry name" value="Bact_polysacc_biosynth/exp"/>
</dbReference>
<dbReference type="Proteomes" id="UP000048908">
    <property type="component" value="Unassembled WGS sequence"/>
</dbReference>
<evidence type="ECO:0000313" key="3">
    <source>
        <dbReference type="Proteomes" id="UP000048908"/>
    </source>
</evidence>
<dbReference type="EMBL" id="CXPG01000026">
    <property type="protein sequence ID" value="CTQ34787.1"/>
    <property type="molecule type" value="Genomic_DNA"/>
</dbReference>
<dbReference type="PANTHER" id="PTHR32309:SF31">
    <property type="entry name" value="CAPSULAR EXOPOLYSACCHARIDE FAMILY"/>
    <property type="match status" value="1"/>
</dbReference>